<feature type="repeat" description="ARM" evidence="3">
    <location>
        <begin position="277"/>
        <end position="305"/>
    </location>
</feature>
<dbReference type="AlphaFoldDB" id="A0ABD2Q086"/>
<dbReference type="InterPro" id="IPR016024">
    <property type="entry name" value="ARM-type_fold"/>
</dbReference>
<comment type="similarity">
    <text evidence="1">Belongs to the adenomatous polyposis coli (APC) family.</text>
</comment>
<dbReference type="GO" id="GO:0016055">
    <property type="term" value="P:Wnt signaling pathway"/>
    <property type="evidence" value="ECO:0007669"/>
    <property type="project" value="UniProtKB-KW"/>
</dbReference>
<sequence length="609" mass="67618">MFVVSAASEATSAAHLLEADDTMDEETDLSCLSSPEGDLSDDDQPTPRKQPFKAPLDESESESVYSRKPATMAINSQSKRREALASSQKTSPVELLALPPGTTMKQLKSAAVHALQGLVLASQNDGQLRERDLAILKLLTAVHCYYQELAQRLVSTIRAGVGFDLFFKQNSLPMSLVPVSELAALVRLSFQPDLRQVICRFGGVEALVNLLRWEEALWQERQQYEDGKRPRSQQEISSNVQSFLAQSISLRRYVCMALTNLTFGVPHNKAIICRRRLYLEALVSQLESPSEDLKQVAASVLRNLSWRTDSKSRQALRRVDAPHRLMISAMNAQRDSTLRTILSALWNLSSHCVANKQAICSVPGFVDFFVCLIADNAAETITDAAAVAVVESAAGILRNLSSIISTNEEYRRLFRKVNGLEVFLNQLKSCNNLTVLVNCTNYLQLITDERLSQPSDPLSCEPGAWRPIDLDIAQILELGGVDTLKNLLNSSFAQHRSLVQSIEETLSHLIAWKPPNVVSPQTDAETESALDAVSNAELVFRRRKNARTRDQRLGYLSVVFETDSDEASNSPLSDLSDEEHQLKEVSQMVRSCIGEEEQNSQDAFSTHQS</sequence>
<protein>
    <submittedName>
        <fullName evidence="5">Uncharacterized protein</fullName>
    </submittedName>
</protein>
<dbReference type="EMBL" id="JBJKFK010002168">
    <property type="protein sequence ID" value="KAL3311526.1"/>
    <property type="molecule type" value="Genomic_DNA"/>
</dbReference>
<evidence type="ECO:0000256" key="4">
    <source>
        <dbReference type="SAM" id="MobiDB-lite"/>
    </source>
</evidence>
<organism evidence="5 6">
    <name type="scientific">Cichlidogyrus casuarinus</name>
    <dbReference type="NCBI Taxonomy" id="1844966"/>
    <lineage>
        <taxon>Eukaryota</taxon>
        <taxon>Metazoa</taxon>
        <taxon>Spiralia</taxon>
        <taxon>Lophotrochozoa</taxon>
        <taxon>Platyhelminthes</taxon>
        <taxon>Monogenea</taxon>
        <taxon>Monopisthocotylea</taxon>
        <taxon>Dactylogyridea</taxon>
        <taxon>Ancyrocephalidae</taxon>
        <taxon>Cichlidogyrus</taxon>
    </lineage>
</organism>
<dbReference type="Proteomes" id="UP001626550">
    <property type="component" value="Unassembled WGS sequence"/>
</dbReference>
<keyword evidence="6" id="KW-1185">Reference proteome</keyword>
<evidence type="ECO:0000256" key="2">
    <source>
        <dbReference type="ARBA" id="ARBA00022687"/>
    </source>
</evidence>
<evidence type="ECO:0000313" key="6">
    <source>
        <dbReference type="Proteomes" id="UP001626550"/>
    </source>
</evidence>
<name>A0ABD2Q086_9PLAT</name>
<dbReference type="PANTHER" id="PTHR12607:SF12">
    <property type="entry name" value="APC-LIKE, ISOFORM A-RELATED"/>
    <property type="match status" value="1"/>
</dbReference>
<dbReference type="InterPro" id="IPR026818">
    <property type="entry name" value="Apc_fam"/>
</dbReference>
<dbReference type="GO" id="GO:0005737">
    <property type="term" value="C:cytoplasm"/>
    <property type="evidence" value="ECO:0007669"/>
    <property type="project" value="UniProtKB-ARBA"/>
</dbReference>
<dbReference type="SUPFAM" id="SSF48371">
    <property type="entry name" value="ARM repeat"/>
    <property type="match status" value="1"/>
</dbReference>
<evidence type="ECO:0000256" key="1">
    <source>
        <dbReference type="ARBA" id="ARBA00009051"/>
    </source>
</evidence>
<comment type="caution">
    <text evidence="5">The sequence shown here is derived from an EMBL/GenBank/DDBJ whole genome shotgun (WGS) entry which is preliminary data.</text>
</comment>
<feature type="compositionally biased region" description="Low complexity" evidence="4">
    <location>
        <begin position="1"/>
        <end position="16"/>
    </location>
</feature>
<feature type="non-terminal residue" evidence="5">
    <location>
        <position position="609"/>
    </location>
</feature>
<dbReference type="PANTHER" id="PTHR12607">
    <property type="entry name" value="ADENOMATOUS POLYPOSIS COLI PROTEIN FAMILY"/>
    <property type="match status" value="1"/>
</dbReference>
<feature type="compositionally biased region" description="Acidic residues" evidence="4">
    <location>
        <begin position="19"/>
        <end position="28"/>
    </location>
</feature>
<dbReference type="PROSITE" id="PS50176">
    <property type="entry name" value="ARM_REPEAT"/>
    <property type="match status" value="1"/>
</dbReference>
<dbReference type="Gene3D" id="1.25.10.10">
    <property type="entry name" value="Leucine-rich Repeat Variant"/>
    <property type="match status" value="1"/>
</dbReference>
<dbReference type="GO" id="GO:0071944">
    <property type="term" value="C:cell periphery"/>
    <property type="evidence" value="ECO:0007669"/>
    <property type="project" value="UniProtKB-ARBA"/>
</dbReference>
<dbReference type="SMART" id="SM00185">
    <property type="entry name" value="ARM"/>
    <property type="match status" value="6"/>
</dbReference>
<reference evidence="5 6" key="1">
    <citation type="submission" date="2024-11" db="EMBL/GenBank/DDBJ databases">
        <title>Adaptive evolution of stress response genes in parasites aligns with host niche diversity.</title>
        <authorList>
            <person name="Hahn C."/>
            <person name="Resl P."/>
        </authorList>
    </citation>
    <scope>NUCLEOTIDE SEQUENCE [LARGE SCALE GENOMIC DNA]</scope>
    <source>
        <strain evidence="5">EGGRZ-B1_66</strain>
        <tissue evidence="5">Body</tissue>
    </source>
</reference>
<dbReference type="InterPro" id="IPR000225">
    <property type="entry name" value="Armadillo"/>
</dbReference>
<evidence type="ECO:0000256" key="3">
    <source>
        <dbReference type="PROSITE-ProRule" id="PRU00259"/>
    </source>
</evidence>
<dbReference type="InterPro" id="IPR011989">
    <property type="entry name" value="ARM-like"/>
</dbReference>
<feature type="region of interest" description="Disordered" evidence="4">
    <location>
        <begin position="1"/>
        <end position="89"/>
    </location>
</feature>
<gene>
    <name evidence="5" type="ORF">Ciccas_009893</name>
</gene>
<proteinExistence type="inferred from homology"/>
<keyword evidence="2" id="KW-0879">Wnt signaling pathway</keyword>
<accession>A0ABD2Q086</accession>
<evidence type="ECO:0000313" key="5">
    <source>
        <dbReference type="EMBL" id="KAL3311526.1"/>
    </source>
</evidence>